<evidence type="ECO:0000313" key="2">
    <source>
        <dbReference type="EMBL" id="RQD81237.1"/>
    </source>
</evidence>
<dbReference type="Gene3D" id="2.60.40.4190">
    <property type="match status" value="1"/>
</dbReference>
<accession>A0A3R7XQS3</accession>
<dbReference type="Proteomes" id="UP000284763">
    <property type="component" value="Unassembled WGS sequence"/>
</dbReference>
<name>A0A3R7XQS3_9EURY</name>
<comment type="caution">
    <text evidence="2">The sequence shown here is derived from an EMBL/GenBank/DDBJ whole genome shotgun (WGS) entry which is preliminary data.</text>
</comment>
<dbReference type="InterPro" id="IPR006457">
    <property type="entry name" value="S_layer-rel_Mac"/>
</dbReference>
<gene>
    <name evidence="2" type="ORF">D5R95_08225</name>
</gene>
<feature type="domain" description="S-layer family duplication" evidence="1">
    <location>
        <begin position="44"/>
        <end position="104"/>
    </location>
</feature>
<evidence type="ECO:0000313" key="3">
    <source>
        <dbReference type="Proteomes" id="UP000284763"/>
    </source>
</evidence>
<proteinExistence type="predicted"/>
<protein>
    <recommendedName>
        <fullName evidence="1">S-layer family duplication domain-containing protein</fullName>
    </recommendedName>
</protein>
<dbReference type="Pfam" id="PF07752">
    <property type="entry name" value="S-layer"/>
    <property type="match status" value="1"/>
</dbReference>
<feature type="non-terminal residue" evidence="2">
    <location>
        <position position="106"/>
    </location>
</feature>
<evidence type="ECO:0000259" key="1">
    <source>
        <dbReference type="Pfam" id="PF07752"/>
    </source>
</evidence>
<organism evidence="2 3">
    <name type="scientific">Methanosalsum natronophilum</name>
    <dbReference type="NCBI Taxonomy" id="768733"/>
    <lineage>
        <taxon>Archaea</taxon>
        <taxon>Methanobacteriati</taxon>
        <taxon>Methanobacteriota</taxon>
        <taxon>Stenosarchaea group</taxon>
        <taxon>Methanomicrobia</taxon>
        <taxon>Methanosarcinales</taxon>
        <taxon>Methanosarcinaceae</taxon>
        <taxon>Methanosalsum</taxon>
    </lineage>
</organism>
<dbReference type="AlphaFoldDB" id="A0A3R7XQS3"/>
<dbReference type="EMBL" id="QZAB01000522">
    <property type="protein sequence ID" value="RQD81237.1"/>
    <property type="molecule type" value="Genomic_DNA"/>
</dbReference>
<sequence>MKKIAIVLVALMLMSMFAVAIPSSAANDKLEIRGPVWGIGDTGLEANSTNFAGFWYDLNENKSSERLIINSWTGDNKLEDDDLKYYSVPQNVTSEQNFNGFEHYAI</sequence>
<reference evidence="2 3" key="1">
    <citation type="submission" date="2018-08" db="EMBL/GenBank/DDBJ databases">
        <title>The metabolism and importance of syntrophic acetate oxidation coupled to methane or sulfide production in haloalkaline environments.</title>
        <authorList>
            <person name="Timmers P.H.A."/>
            <person name="Vavourakis C.D."/>
            <person name="Sorokin D.Y."/>
            <person name="Sinninghe Damste J.S."/>
            <person name="Muyzer G."/>
            <person name="Stams A.J.M."/>
            <person name="Plugge C.M."/>
        </authorList>
    </citation>
    <scope>NUCLEOTIDE SEQUENCE [LARGE SCALE GENOMIC DNA]</scope>
    <source>
        <strain evidence="2">MSAO_Arc3</strain>
    </source>
</reference>